<dbReference type="GO" id="GO:0005737">
    <property type="term" value="C:cytoplasm"/>
    <property type="evidence" value="ECO:0007669"/>
    <property type="project" value="TreeGrafter"/>
</dbReference>
<keyword evidence="4" id="KW-1185">Reference proteome</keyword>
<protein>
    <submittedName>
        <fullName evidence="3">PhzF family phenazine biosynthesis protein</fullName>
    </submittedName>
</protein>
<dbReference type="RefSeq" id="WP_173214933.1">
    <property type="nucleotide sequence ID" value="NZ_CP053921.1"/>
</dbReference>
<evidence type="ECO:0000256" key="2">
    <source>
        <dbReference type="PIRSR" id="PIRSR016184-1"/>
    </source>
</evidence>
<evidence type="ECO:0000313" key="3">
    <source>
        <dbReference type="EMBL" id="QKG71867.1"/>
    </source>
</evidence>
<dbReference type="GO" id="GO:0016853">
    <property type="term" value="F:isomerase activity"/>
    <property type="evidence" value="ECO:0007669"/>
    <property type="project" value="TreeGrafter"/>
</dbReference>
<name>A0A7D4BWD2_9SPHN</name>
<dbReference type="KEGG" id="emv:HQR01_11150"/>
<evidence type="ECO:0000313" key="4">
    <source>
        <dbReference type="Proteomes" id="UP000504693"/>
    </source>
</evidence>
<dbReference type="InterPro" id="IPR003719">
    <property type="entry name" value="Phenazine_PhzF-like"/>
</dbReference>
<organism evidence="3 4">
    <name type="scientific">Erythrobacter mangrovi</name>
    <dbReference type="NCBI Taxonomy" id="2739433"/>
    <lineage>
        <taxon>Bacteria</taxon>
        <taxon>Pseudomonadati</taxon>
        <taxon>Pseudomonadota</taxon>
        <taxon>Alphaproteobacteria</taxon>
        <taxon>Sphingomonadales</taxon>
        <taxon>Erythrobacteraceae</taxon>
        <taxon>Erythrobacter/Porphyrobacter group</taxon>
        <taxon>Erythrobacter</taxon>
    </lineage>
</organism>
<dbReference type="PANTHER" id="PTHR13774">
    <property type="entry name" value="PHENAZINE BIOSYNTHESIS PROTEIN"/>
    <property type="match status" value="1"/>
</dbReference>
<dbReference type="Pfam" id="PF02567">
    <property type="entry name" value="PhzC-PhzF"/>
    <property type="match status" value="1"/>
</dbReference>
<dbReference type="Proteomes" id="UP000504693">
    <property type="component" value="Chromosome"/>
</dbReference>
<dbReference type="EMBL" id="CP053921">
    <property type="protein sequence ID" value="QKG71867.1"/>
    <property type="molecule type" value="Genomic_DNA"/>
</dbReference>
<gene>
    <name evidence="3" type="ORF">HQR01_11150</name>
</gene>
<dbReference type="NCBIfam" id="TIGR00654">
    <property type="entry name" value="PhzF_family"/>
    <property type="match status" value="1"/>
</dbReference>
<feature type="active site" evidence="2">
    <location>
        <position position="44"/>
    </location>
</feature>
<evidence type="ECO:0000256" key="1">
    <source>
        <dbReference type="ARBA" id="ARBA00008270"/>
    </source>
</evidence>
<dbReference type="PIRSF" id="PIRSF016184">
    <property type="entry name" value="PhzC_PhzF"/>
    <property type="match status" value="1"/>
</dbReference>
<sequence>MMLDLVDVFASAPLSGNPLGVVHDGEGLDTETMHRLTCWLGFSEATFLCPPTDPAADYRLRIFYPGGELPFAGHPTLGSCHAWLAAGGKPKRDGVVVQECGAGLIEIRVKDGAYAFRAPPLTRSGPLSEEERLAAIAKTGVDPEAVVEAVHAQNGPGWQVLRLRSAADVLAAKPMPTAPTGTDIGLAGPCEPGAAADWELRAFFGDHQGRFREDPVTGSFNAGVAQHLFDTGLASGHYRAAQGRMTGADGLVDCTREVDGSTWIGGRCYTIASQARLGLP</sequence>
<dbReference type="PANTHER" id="PTHR13774:SF32">
    <property type="entry name" value="ANTISENSE-ENHANCING SEQUENCE 1"/>
    <property type="match status" value="1"/>
</dbReference>
<dbReference type="SUPFAM" id="SSF54506">
    <property type="entry name" value="Diaminopimelate epimerase-like"/>
    <property type="match status" value="1"/>
</dbReference>
<dbReference type="Gene3D" id="3.10.310.10">
    <property type="entry name" value="Diaminopimelate Epimerase, Chain A, domain 1"/>
    <property type="match status" value="2"/>
</dbReference>
<reference evidence="3 4" key="1">
    <citation type="submission" date="2020-05" db="EMBL/GenBank/DDBJ databases">
        <title>Erythrobacter mangrovi sp. nov., isolated from rhizosphere soil of mangrove plant (Kandelia candel).</title>
        <authorList>
            <person name="Ye Y.H."/>
        </authorList>
    </citation>
    <scope>NUCLEOTIDE SEQUENCE [LARGE SCALE GENOMIC DNA]</scope>
    <source>
        <strain evidence="3 4">EB310</strain>
    </source>
</reference>
<proteinExistence type="inferred from homology"/>
<dbReference type="AlphaFoldDB" id="A0A7D4BWD2"/>
<comment type="similarity">
    <text evidence="1">Belongs to the PhzF family.</text>
</comment>
<accession>A0A7D4BWD2</accession>